<dbReference type="Proteomes" id="UP001557485">
    <property type="component" value="Unassembled WGS sequence"/>
</dbReference>
<dbReference type="GO" id="GO:0032259">
    <property type="term" value="P:methylation"/>
    <property type="evidence" value="ECO:0007669"/>
    <property type="project" value="UniProtKB-KW"/>
</dbReference>
<dbReference type="RefSeq" id="WP_368383092.1">
    <property type="nucleotide sequence ID" value="NZ_JBFRYA010000022.1"/>
</dbReference>
<reference evidence="1 2" key="1">
    <citation type="journal article" date="2011" name="Int. J. Syst. Evol. Microbiol.">
        <title>Zhongshania antarctica gen. nov., sp. nov. and Zhongshania guokunii sp. nov., gammaproteobacteria respectively isolated from coastal attached (fast) ice and surface seawater of the Antarctic.</title>
        <authorList>
            <person name="Li H.J."/>
            <person name="Zhang X.Y."/>
            <person name="Chen C.X."/>
            <person name="Zhang Y.J."/>
            <person name="Gao Z.M."/>
            <person name="Yu Y."/>
            <person name="Chen X.L."/>
            <person name="Chen B."/>
            <person name="Zhang Y.Z."/>
        </authorList>
    </citation>
    <scope>NUCLEOTIDE SEQUENCE [LARGE SCALE GENOMIC DNA]</scope>
    <source>
        <strain evidence="1 2">ZS6-22T</strain>
    </source>
</reference>
<dbReference type="SUPFAM" id="SSF53335">
    <property type="entry name" value="S-adenosyl-L-methionine-dependent methyltransferases"/>
    <property type="match status" value="1"/>
</dbReference>
<organism evidence="1 2">
    <name type="scientific">Zhongshania guokunii</name>
    <dbReference type="NCBI Taxonomy" id="641783"/>
    <lineage>
        <taxon>Bacteria</taxon>
        <taxon>Pseudomonadati</taxon>
        <taxon>Pseudomonadota</taxon>
        <taxon>Gammaproteobacteria</taxon>
        <taxon>Cellvibrionales</taxon>
        <taxon>Spongiibacteraceae</taxon>
        <taxon>Zhongshania</taxon>
    </lineage>
</organism>
<accession>A0ABV3UA19</accession>
<dbReference type="GO" id="GO:0008168">
    <property type="term" value="F:methyltransferase activity"/>
    <property type="evidence" value="ECO:0007669"/>
    <property type="project" value="UniProtKB-KW"/>
</dbReference>
<dbReference type="Gene3D" id="3.40.50.150">
    <property type="entry name" value="Vaccinia Virus protein VP39"/>
    <property type="match status" value="1"/>
</dbReference>
<evidence type="ECO:0000313" key="1">
    <source>
        <dbReference type="EMBL" id="MEX1670789.1"/>
    </source>
</evidence>
<proteinExistence type="predicted"/>
<comment type="caution">
    <text evidence="1">The sequence shown here is derived from an EMBL/GenBank/DDBJ whole genome shotgun (WGS) entry which is preliminary data.</text>
</comment>
<protein>
    <submittedName>
        <fullName evidence="1">Class I SAM-dependent methyltransferase</fullName>
    </submittedName>
</protein>
<evidence type="ECO:0000313" key="2">
    <source>
        <dbReference type="Proteomes" id="UP001557485"/>
    </source>
</evidence>
<keyword evidence="1" id="KW-0808">Transferase</keyword>
<dbReference type="PIRSF" id="PIRSF031679">
    <property type="entry name" value="Mtase_Alr7345_prd"/>
    <property type="match status" value="1"/>
</dbReference>
<dbReference type="InterPro" id="IPR029063">
    <property type="entry name" value="SAM-dependent_MTases_sf"/>
</dbReference>
<dbReference type="EMBL" id="JBFRYA010000022">
    <property type="protein sequence ID" value="MEX1670789.1"/>
    <property type="molecule type" value="Genomic_DNA"/>
</dbReference>
<name>A0ABV3UA19_9GAMM</name>
<dbReference type="InterPro" id="IPR016980">
    <property type="entry name" value="S-AdoMet-dep_MeTrfase_Alr7345"/>
</dbReference>
<gene>
    <name evidence="1" type="ORF">AB4876_17860</name>
</gene>
<sequence length="283" mass="30811">MRVKILPRALHSSLLFGVLSLFLISGVKADVPSAAPNWSGVVDASHRSDENKARDKFRHPVETLLFFGIQPCDTVVELWPGAGGWYSEVLAPLVRDCGKLYAAQFAADSDVSFYKNARLAYEQKLAASPAVYDKVAVTTLHAPDFLDIAPAASADKLLTFRNVHNWLKAGVADQVFAAAFKALKPGGIFGVVEHRADADATMAEMVESGYVSEQTVIALAEAAGFLLLDSSEINANAKDDHHHPKGVWTLPPSLRLGDREREKYLAIGESDRMTLKFGKPVHE</sequence>
<keyword evidence="1" id="KW-0489">Methyltransferase</keyword>
<keyword evidence="2" id="KW-1185">Reference proteome</keyword>